<dbReference type="CDD" id="cd00082">
    <property type="entry name" value="HisKA"/>
    <property type="match status" value="1"/>
</dbReference>
<dbReference type="InterPro" id="IPR036890">
    <property type="entry name" value="HATPase_C_sf"/>
</dbReference>
<keyword evidence="4" id="KW-0597">Phosphoprotein</keyword>
<evidence type="ECO:0000256" key="4">
    <source>
        <dbReference type="ARBA" id="ARBA00022553"/>
    </source>
</evidence>
<feature type="domain" description="Histidine kinase" evidence="11">
    <location>
        <begin position="222"/>
        <end position="425"/>
    </location>
</feature>
<dbReference type="Pfam" id="PF02518">
    <property type="entry name" value="HATPase_c"/>
    <property type="match status" value="1"/>
</dbReference>
<dbReference type="Pfam" id="PF00512">
    <property type="entry name" value="HisKA"/>
    <property type="match status" value="1"/>
</dbReference>
<accession>A0A4U5JZA9</accession>
<dbReference type="GO" id="GO:0000155">
    <property type="term" value="F:phosphorelay sensor kinase activity"/>
    <property type="evidence" value="ECO:0007669"/>
    <property type="project" value="InterPro"/>
</dbReference>
<dbReference type="PRINTS" id="PR00344">
    <property type="entry name" value="BCTRLSENSOR"/>
</dbReference>
<keyword evidence="5" id="KW-0808">Transferase</keyword>
<dbReference type="PANTHER" id="PTHR45436:SF16">
    <property type="entry name" value="HISTIDINE KINASE"/>
    <property type="match status" value="1"/>
</dbReference>
<sequence length="425" mass="47191">MAHGLPRKIRIAFILQAVIASLVIIVGVFAINLSLKQQFLERRLKAQADFYWDHWERDPRRALPVGMVLRGFVVPTGASVPLPSEFAGLQDLGEGFHKLPEDGRIAYIDDRPPGRLYLSYDAAFVDELTIWLAIVPIAFALLAIYAVSWLTYRASRTLVEPVSWLAREVSQWDPQKPDAGVLAPERLPRSVEGEVKQLADSLHSLAVRIGAFVTRERAFTRDASHELRTPLTVIRVAADLLIADPDLPPRTQRSLSRIQVAARDMQGVIDAFLVLAREADVAPQSEDFNVRDIVYEEVVNVRPLLAGKPVQLDVIEESSLRLHAPPRVLGVMVGNLLGNACQFTDEGRIEVRIGRDRIVVRDTGIGMNRDELDKAFEPFYRADQAHPVGKGIGLSIVRRLGERFGWPVSLESAPGEGTTATIVFA</sequence>
<dbReference type="EMBL" id="SZUA01000001">
    <property type="protein sequence ID" value="TKR34091.1"/>
    <property type="molecule type" value="Genomic_DNA"/>
</dbReference>
<dbReference type="InterPro" id="IPR003594">
    <property type="entry name" value="HATPase_dom"/>
</dbReference>
<comment type="catalytic activity">
    <reaction evidence="1">
        <text>ATP + protein L-histidine = ADP + protein N-phospho-L-histidine.</text>
        <dbReference type="EC" id="2.7.13.3"/>
    </reaction>
</comment>
<dbReference type="SMART" id="SM00388">
    <property type="entry name" value="HisKA"/>
    <property type="match status" value="1"/>
</dbReference>
<dbReference type="EC" id="2.7.13.3" evidence="3"/>
<dbReference type="InterPro" id="IPR050428">
    <property type="entry name" value="TCS_sensor_his_kinase"/>
</dbReference>
<evidence type="ECO:0000256" key="7">
    <source>
        <dbReference type="ARBA" id="ARBA00022777"/>
    </source>
</evidence>
<dbReference type="GO" id="GO:0005886">
    <property type="term" value="C:plasma membrane"/>
    <property type="evidence" value="ECO:0007669"/>
    <property type="project" value="TreeGrafter"/>
</dbReference>
<feature type="transmembrane region" description="Helical" evidence="10">
    <location>
        <begin position="128"/>
        <end position="147"/>
    </location>
</feature>
<evidence type="ECO:0000256" key="5">
    <source>
        <dbReference type="ARBA" id="ARBA00022679"/>
    </source>
</evidence>
<evidence type="ECO:0000256" key="8">
    <source>
        <dbReference type="ARBA" id="ARBA00022989"/>
    </source>
</evidence>
<dbReference type="Proteomes" id="UP000308707">
    <property type="component" value="Unassembled WGS sequence"/>
</dbReference>
<evidence type="ECO:0000256" key="10">
    <source>
        <dbReference type="SAM" id="Phobius"/>
    </source>
</evidence>
<keyword evidence="8 10" id="KW-1133">Transmembrane helix</keyword>
<keyword evidence="9 10" id="KW-0472">Membrane</keyword>
<keyword evidence="6 10" id="KW-0812">Transmembrane</keyword>
<dbReference type="AlphaFoldDB" id="A0A4U5JZA9"/>
<comment type="subcellular location">
    <subcellularLocation>
        <location evidence="2">Membrane</location>
    </subcellularLocation>
</comment>
<dbReference type="InterPro" id="IPR005467">
    <property type="entry name" value="His_kinase_dom"/>
</dbReference>
<dbReference type="Gene3D" id="1.10.287.130">
    <property type="match status" value="1"/>
</dbReference>
<dbReference type="SUPFAM" id="SSF47384">
    <property type="entry name" value="Homodimeric domain of signal transducing histidine kinase"/>
    <property type="match status" value="1"/>
</dbReference>
<gene>
    <name evidence="12" type="ORF">FCE95_07445</name>
</gene>
<protein>
    <recommendedName>
        <fullName evidence="3">histidine kinase</fullName>
        <ecNumber evidence="3">2.7.13.3</ecNumber>
    </recommendedName>
</protein>
<organism evidence="12 13">
    <name type="scientific">Luteimonas gilva</name>
    <dbReference type="NCBI Taxonomy" id="2572684"/>
    <lineage>
        <taxon>Bacteria</taxon>
        <taxon>Pseudomonadati</taxon>
        <taxon>Pseudomonadota</taxon>
        <taxon>Gammaproteobacteria</taxon>
        <taxon>Lysobacterales</taxon>
        <taxon>Lysobacteraceae</taxon>
        <taxon>Luteimonas</taxon>
    </lineage>
</organism>
<dbReference type="InterPro" id="IPR004358">
    <property type="entry name" value="Sig_transdc_His_kin-like_C"/>
</dbReference>
<dbReference type="Gene3D" id="3.30.565.10">
    <property type="entry name" value="Histidine kinase-like ATPase, C-terminal domain"/>
    <property type="match status" value="1"/>
</dbReference>
<dbReference type="OrthoDB" id="9121563at2"/>
<evidence type="ECO:0000256" key="1">
    <source>
        <dbReference type="ARBA" id="ARBA00000085"/>
    </source>
</evidence>
<evidence type="ECO:0000313" key="12">
    <source>
        <dbReference type="EMBL" id="TKR34091.1"/>
    </source>
</evidence>
<proteinExistence type="predicted"/>
<dbReference type="RefSeq" id="WP_137266294.1">
    <property type="nucleotide sequence ID" value="NZ_SZUA01000001.1"/>
</dbReference>
<keyword evidence="7 12" id="KW-0418">Kinase</keyword>
<evidence type="ECO:0000256" key="2">
    <source>
        <dbReference type="ARBA" id="ARBA00004370"/>
    </source>
</evidence>
<evidence type="ECO:0000256" key="9">
    <source>
        <dbReference type="ARBA" id="ARBA00023136"/>
    </source>
</evidence>
<evidence type="ECO:0000259" key="11">
    <source>
        <dbReference type="PROSITE" id="PS50109"/>
    </source>
</evidence>
<dbReference type="InterPro" id="IPR003661">
    <property type="entry name" value="HisK_dim/P_dom"/>
</dbReference>
<dbReference type="SUPFAM" id="SSF55874">
    <property type="entry name" value="ATPase domain of HSP90 chaperone/DNA topoisomerase II/histidine kinase"/>
    <property type="match status" value="1"/>
</dbReference>
<dbReference type="SMART" id="SM00387">
    <property type="entry name" value="HATPase_c"/>
    <property type="match status" value="1"/>
</dbReference>
<dbReference type="PROSITE" id="PS50109">
    <property type="entry name" value="HIS_KIN"/>
    <property type="match status" value="1"/>
</dbReference>
<evidence type="ECO:0000313" key="13">
    <source>
        <dbReference type="Proteomes" id="UP000308707"/>
    </source>
</evidence>
<name>A0A4U5JZA9_9GAMM</name>
<feature type="transmembrane region" description="Helical" evidence="10">
    <location>
        <begin position="12"/>
        <end position="35"/>
    </location>
</feature>
<evidence type="ECO:0000256" key="3">
    <source>
        <dbReference type="ARBA" id="ARBA00012438"/>
    </source>
</evidence>
<reference evidence="12 13" key="1">
    <citation type="submission" date="2019-04" db="EMBL/GenBank/DDBJ databases">
        <title>Reference strain of H23.</title>
        <authorList>
            <person name="Luo X."/>
        </authorList>
    </citation>
    <scope>NUCLEOTIDE SEQUENCE [LARGE SCALE GENOMIC DNA]</scope>
    <source>
        <strain evidence="12 13">H23</strain>
    </source>
</reference>
<evidence type="ECO:0000256" key="6">
    <source>
        <dbReference type="ARBA" id="ARBA00022692"/>
    </source>
</evidence>
<keyword evidence="13" id="KW-1185">Reference proteome</keyword>
<comment type="caution">
    <text evidence="12">The sequence shown here is derived from an EMBL/GenBank/DDBJ whole genome shotgun (WGS) entry which is preliminary data.</text>
</comment>
<dbReference type="PANTHER" id="PTHR45436">
    <property type="entry name" value="SENSOR HISTIDINE KINASE YKOH"/>
    <property type="match status" value="1"/>
</dbReference>
<dbReference type="InterPro" id="IPR036097">
    <property type="entry name" value="HisK_dim/P_sf"/>
</dbReference>